<gene>
    <name evidence="3" type="ORF">ACFOW6_15005</name>
</gene>
<name>A0ABV8UP26_9PROT</name>
<dbReference type="PANTHER" id="PTHR48207">
    <property type="entry name" value="SUCCINATE--HYDROXYMETHYLGLUTARATE COA-TRANSFERASE"/>
    <property type="match status" value="1"/>
</dbReference>
<dbReference type="EMBL" id="JBHSCW010000009">
    <property type="protein sequence ID" value="MFC4352859.1"/>
    <property type="molecule type" value="Genomic_DNA"/>
</dbReference>
<protein>
    <submittedName>
        <fullName evidence="3">CaiB/BaiF CoA transferase family protein</fullName>
    </submittedName>
</protein>
<evidence type="ECO:0000256" key="1">
    <source>
        <dbReference type="ARBA" id="ARBA00022679"/>
    </source>
</evidence>
<dbReference type="InterPro" id="IPR044855">
    <property type="entry name" value="CoA-Trfase_III_dom3_sf"/>
</dbReference>
<comment type="caution">
    <text evidence="3">The sequence shown here is derived from an EMBL/GenBank/DDBJ whole genome shotgun (WGS) entry which is preliminary data.</text>
</comment>
<dbReference type="Gene3D" id="3.40.50.10540">
    <property type="entry name" value="Crotonobetainyl-coa:carnitine coa-transferase, domain 1"/>
    <property type="match status" value="1"/>
</dbReference>
<dbReference type="RefSeq" id="WP_382423237.1">
    <property type="nucleotide sequence ID" value="NZ_JBHSCW010000009.1"/>
</dbReference>
<organism evidence="3 4">
    <name type="scientific">Fodinicurvata halophila</name>
    <dbReference type="NCBI Taxonomy" id="1419723"/>
    <lineage>
        <taxon>Bacteria</taxon>
        <taxon>Pseudomonadati</taxon>
        <taxon>Pseudomonadota</taxon>
        <taxon>Alphaproteobacteria</taxon>
        <taxon>Rhodospirillales</taxon>
        <taxon>Rhodovibrionaceae</taxon>
        <taxon>Fodinicurvata</taxon>
    </lineage>
</organism>
<dbReference type="InterPro" id="IPR050483">
    <property type="entry name" value="CoA-transferase_III_domain"/>
</dbReference>
<dbReference type="SUPFAM" id="SSF89796">
    <property type="entry name" value="CoA-transferase family III (CaiB/BaiF)"/>
    <property type="match status" value="1"/>
</dbReference>
<dbReference type="PANTHER" id="PTHR48207:SF3">
    <property type="entry name" value="SUCCINATE--HYDROXYMETHYLGLUTARATE COA-TRANSFERASE"/>
    <property type="match status" value="1"/>
</dbReference>
<reference evidence="4" key="1">
    <citation type="journal article" date="2019" name="Int. J. Syst. Evol. Microbiol.">
        <title>The Global Catalogue of Microorganisms (GCM) 10K type strain sequencing project: providing services to taxonomists for standard genome sequencing and annotation.</title>
        <authorList>
            <consortium name="The Broad Institute Genomics Platform"/>
            <consortium name="The Broad Institute Genome Sequencing Center for Infectious Disease"/>
            <person name="Wu L."/>
            <person name="Ma J."/>
        </authorList>
    </citation>
    <scope>NUCLEOTIDE SEQUENCE [LARGE SCALE GENOMIC DNA]</scope>
    <source>
        <strain evidence="4">CECT 8472</strain>
    </source>
</reference>
<keyword evidence="4" id="KW-1185">Reference proteome</keyword>
<sequence length="404" mass="44562">MTGPLAGLRVFDLTRILAGPTCTQLLGDLGADIIKIERPGEGDDTRRWGPPYVRNEDGSDSDASAYYLASNRNKRSLTIDIAKPEGQALAKRLIADCDILVENFKAGGLKKYGLDYDSVKAIRPDIVYCSITGFGQSGPYSSRAGYDYLAQGMGGMMSLTGEPDGEPMKVGVGISDIMCGMYASNAILAAIHHRTKTGEGQYIDLALLDTQVAWLVNEGLNYLVSGKVPKRLGNEHANIVPYKVMPCKDGYFILAVGNDRQFQRFCTFAGAPELAEDPRFVTNSLRIANREALYEILPEYTRQYTIDEWVEGLSELGVPCGPVNTLDRVFEDPQVQHREMQISMPYPGSEKGEVDLIGNPVKMSRTPVEYRVPPPHVGEHTEEVLKEFGLSDEEIDRLRGEEIV</sequence>
<dbReference type="InterPro" id="IPR003673">
    <property type="entry name" value="CoA-Trfase_fam_III"/>
</dbReference>
<evidence type="ECO:0000313" key="4">
    <source>
        <dbReference type="Proteomes" id="UP001595799"/>
    </source>
</evidence>
<dbReference type="InterPro" id="IPR023606">
    <property type="entry name" value="CoA-Trfase_III_dom_1_sf"/>
</dbReference>
<proteinExistence type="predicted"/>
<keyword evidence="1 3" id="KW-0808">Transferase</keyword>
<evidence type="ECO:0000313" key="3">
    <source>
        <dbReference type="EMBL" id="MFC4352859.1"/>
    </source>
</evidence>
<dbReference type="Pfam" id="PF02515">
    <property type="entry name" value="CoA_transf_3"/>
    <property type="match status" value="1"/>
</dbReference>
<evidence type="ECO:0000256" key="2">
    <source>
        <dbReference type="SAM" id="MobiDB-lite"/>
    </source>
</evidence>
<dbReference type="Proteomes" id="UP001595799">
    <property type="component" value="Unassembled WGS sequence"/>
</dbReference>
<dbReference type="GO" id="GO:0016740">
    <property type="term" value="F:transferase activity"/>
    <property type="evidence" value="ECO:0007669"/>
    <property type="project" value="UniProtKB-KW"/>
</dbReference>
<dbReference type="Gene3D" id="3.30.1540.10">
    <property type="entry name" value="formyl-coa transferase, domain 3"/>
    <property type="match status" value="1"/>
</dbReference>
<accession>A0ABV8UP26</accession>
<feature type="region of interest" description="Disordered" evidence="2">
    <location>
        <begin position="40"/>
        <end position="59"/>
    </location>
</feature>